<reference evidence="10 11" key="1">
    <citation type="submission" date="2018-10" db="EMBL/GenBank/DDBJ databases">
        <title>Genomic Encyclopedia of Type Strains, Phase IV (KMG-IV): sequencing the most valuable type-strain genomes for metagenomic binning, comparative biology and taxonomic classification.</title>
        <authorList>
            <person name="Goeker M."/>
        </authorList>
    </citation>
    <scope>NUCLEOTIDE SEQUENCE [LARGE SCALE GENOMIC DNA]</scope>
    <source>
        <strain evidence="10 11">DSM 26916</strain>
    </source>
</reference>
<evidence type="ECO:0000259" key="9">
    <source>
        <dbReference type="PROSITE" id="PS50850"/>
    </source>
</evidence>
<accession>A0A497X976</accession>
<dbReference type="AlphaFoldDB" id="A0A497X976"/>
<evidence type="ECO:0000313" key="11">
    <source>
        <dbReference type="Proteomes" id="UP000268908"/>
    </source>
</evidence>
<keyword evidence="6 8" id="KW-1133">Transmembrane helix</keyword>
<dbReference type="Proteomes" id="UP000268908">
    <property type="component" value="Unassembled WGS sequence"/>
</dbReference>
<feature type="transmembrane region" description="Helical" evidence="8">
    <location>
        <begin position="352"/>
        <end position="373"/>
    </location>
</feature>
<dbReference type="PIRSF" id="PIRSF004925">
    <property type="entry name" value="HcaT"/>
    <property type="match status" value="1"/>
</dbReference>
<dbReference type="PANTHER" id="PTHR23522">
    <property type="entry name" value="BLL5896 PROTEIN"/>
    <property type="match status" value="1"/>
</dbReference>
<feature type="transmembrane region" description="Helical" evidence="8">
    <location>
        <begin position="266"/>
        <end position="285"/>
    </location>
</feature>
<feature type="transmembrane region" description="Helical" evidence="8">
    <location>
        <begin position="37"/>
        <end position="59"/>
    </location>
</feature>
<proteinExistence type="predicted"/>
<evidence type="ECO:0000256" key="1">
    <source>
        <dbReference type="ARBA" id="ARBA00004429"/>
    </source>
</evidence>
<comment type="caution">
    <text evidence="10">The sequence shown here is derived from an EMBL/GenBank/DDBJ whole genome shotgun (WGS) entry which is preliminary data.</text>
</comment>
<dbReference type="InterPro" id="IPR024989">
    <property type="entry name" value="MFS_assoc_dom"/>
</dbReference>
<sequence length="386" mass="41972">MRFPPYWRLSAWYFFYFAFIGAFAPYFTLYLQSLGQSAFAIGVLMSLMQVMRLVAPNLWGWLADRLGHKVAIVRLSAALSLVGFGTFFFFRDFAGLFLGMAVMAFFWSASLPLVEALTLAQLKGHPDRYGRIRLWGSVGFIIAVTAAGMLLDATGLPALLWICLALLAGILGIALLLGESPPDTMPAVHAPLGRELRRPAVVAFLAACFFMSAAHGPFYFFYSIHLVGAGYGKTLVGALWSLGVVAEIFVFIYMPRLLRAFSLRSILLVSVALAVVRFLLIGWAVDSLPLLLLAQLLHGATFGAFHAGGVAMLNRWFAPQHQARVQAIYGSISFGAGGMLGGLLAGQTWESLGPALTFTLGAGFAAIGWLLMWRGMHEPPATRPVR</sequence>
<evidence type="ECO:0000256" key="4">
    <source>
        <dbReference type="ARBA" id="ARBA00022519"/>
    </source>
</evidence>
<keyword evidence="5 8" id="KW-0812">Transmembrane</keyword>
<feature type="transmembrane region" description="Helical" evidence="8">
    <location>
        <begin position="325"/>
        <end position="346"/>
    </location>
</feature>
<dbReference type="PROSITE" id="PS50850">
    <property type="entry name" value="MFS"/>
    <property type="match status" value="1"/>
</dbReference>
<evidence type="ECO:0000256" key="7">
    <source>
        <dbReference type="ARBA" id="ARBA00023136"/>
    </source>
</evidence>
<keyword evidence="3" id="KW-1003">Cell membrane</keyword>
<feature type="transmembrane region" description="Helical" evidence="8">
    <location>
        <begin position="291"/>
        <end position="313"/>
    </location>
</feature>
<feature type="transmembrane region" description="Helical" evidence="8">
    <location>
        <begin position="132"/>
        <end position="151"/>
    </location>
</feature>
<dbReference type="InterPro" id="IPR026032">
    <property type="entry name" value="HcaT-like"/>
</dbReference>
<feature type="domain" description="Major facilitator superfamily (MFS) profile" evidence="9">
    <location>
        <begin position="158"/>
        <end position="386"/>
    </location>
</feature>
<feature type="transmembrane region" description="Helical" evidence="8">
    <location>
        <begin position="234"/>
        <end position="254"/>
    </location>
</feature>
<name>A0A497X976_9PROT</name>
<dbReference type="InterPro" id="IPR036259">
    <property type="entry name" value="MFS_trans_sf"/>
</dbReference>
<evidence type="ECO:0000256" key="2">
    <source>
        <dbReference type="ARBA" id="ARBA00022448"/>
    </source>
</evidence>
<dbReference type="Pfam" id="PF12832">
    <property type="entry name" value="MFS_1_like"/>
    <property type="match status" value="1"/>
</dbReference>
<feature type="transmembrane region" description="Helical" evidence="8">
    <location>
        <begin position="199"/>
        <end position="222"/>
    </location>
</feature>
<evidence type="ECO:0000256" key="3">
    <source>
        <dbReference type="ARBA" id="ARBA00022475"/>
    </source>
</evidence>
<keyword evidence="7 8" id="KW-0472">Membrane</keyword>
<dbReference type="InterPro" id="IPR020846">
    <property type="entry name" value="MFS_dom"/>
</dbReference>
<protein>
    <submittedName>
        <fullName evidence="10">PPP family 3-phenylpropionic acid transporter</fullName>
    </submittedName>
</protein>
<comment type="subcellular location">
    <subcellularLocation>
        <location evidence="1">Cell inner membrane</location>
        <topology evidence="1">Multi-pass membrane protein</topology>
    </subcellularLocation>
</comment>
<organism evidence="10 11">
    <name type="scientific">Sulfurisoma sediminicola</name>
    <dbReference type="NCBI Taxonomy" id="1381557"/>
    <lineage>
        <taxon>Bacteria</taxon>
        <taxon>Pseudomonadati</taxon>
        <taxon>Pseudomonadota</taxon>
        <taxon>Betaproteobacteria</taxon>
        <taxon>Nitrosomonadales</taxon>
        <taxon>Sterolibacteriaceae</taxon>
        <taxon>Sulfurisoma</taxon>
    </lineage>
</organism>
<dbReference type="NCBIfam" id="NF037955">
    <property type="entry name" value="mfs"/>
    <property type="match status" value="1"/>
</dbReference>
<evidence type="ECO:0000256" key="6">
    <source>
        <dbReference type="ARBA" id="ARBA00022989"/>
    </source>
</evidence>
<dbReference type="EMBL" id="RCCI01000007">
    <property type="protein sequence ID" value="RLJ62791.1"/>
    <property type="molecule type" value="Genomic_DNA"/>
</dbReference>
<feature type="transmembrane region" description="Helical" evidence="8">
    <location>
        <begin position="12"/>
        <end position="31"/>
    </location>
</feature>
<dbReference type="GO" id="GO:0015528">
    <property type="term" value="F:lactose:proton symporter activity"/>
    <property type="evidence" value="ECO:0007669"/>
    <property type="project" value="TreeGrafter"/>
</dbReference>
<dbReference type="GO" id="GO:0005886">
    <property type="term" value="C:plasma membrane"/>
    <property type="evidence" value="ECO:0007669"/>
    <property type="project" value="UniProtKB-SubCell"/>
</dbReference>
<evidence type="ECO:0000313" key="10">
    <source>
        <dbReference type="EMBL" id="RLJ62791.1"/>
    </source>
</evidence>
<dbReference type="RefSeq" id="WP_121243097.1">
    <property type="nucleotide sequence ID" value="NZ_BHVV01000008.1"/>
</dbReference>
<dbReference type="Gene3D" id="1.20.1250.20">
    <property type="entry name" value="MFS general substrate transporter like domains"/>
    <property type="match status" value="2"/>
</dbReference>
<evidence type="ECO:0000256" key="5">
    <source>
        <dbReference type="ARBA" id="ARBA00022692"/>
    </source>
</evidence>
<feature type="transmembrane region" description="Helical" evidence="8">
    <location>
        <begin position="96"/>
        <end position="120"/>
    </location>
</feature>
<dbReference type="GO" id="GO:0030395">
    <property type="term" value="F:lactose binding"/>
    <property type="evidence" value="ECO:0007669"/>
    <property type="project" value="TreeGrafter"/>
</dbReference>
<keyword evidence="2" id="KW-0813">Transport</keyword>
<dbReference type="PANTHER" id="PTHR23522:SF10">
    <property type="entry name" value="3-PHENYLPROPIONIC ACID TRANSPORTER-RELATED"/>
    <property type="match status" value="1"/>
</dbReference>
<feature type="transmembrane region" description="Helical" evidence="8">
    <location>
        <begin position="157"/>
        <end position="178"/>
    </location>
</feature>
<dbReference type="OrthoDB" id="9150135at2"/>
<evidence type="ECO:0000256" key="8">
    <source>
        <dbReference type="SAM" id="Phobius"/>
    </source>
</evidence>
<feature type="transmembrane region" description="Helical" evidence="8">
    <location>
        <begin position="71"/>
        <end position="90"/>
    </location>
</feature>
<dbReference type="SUPFAM" id="SSF103473">
    <property type="entry name" value="MFS general substrate transporter"/>
    <property type="match status" value="1"/>
</dbReference>
<keyword evidence="4" id="KW-0997">Cell inner membrane</keyword>
<keyword evidence="11" id="KW-1185">Reference proteome</keyword>
<gene>
    <name evidence="10" type="ORF">DFR35_2608</name>
</gene>